<dbReference type="InterPro" id="IPR036291">
    <property type="entry name" value="NAD(P)-bd_dom_sf"/>
</dbReference>
<dbReference type="STRING" id="5762.D2VDX9"/>
<accession>D2VDX9</accession>
<dbReference type="SUPFAM" id="SSF51735">
    <property type="entry name" value="NAD(P)-binding Rossmann-fold domains"/>
    <property type="match status" value="1"/>
</dbReference>
<dbReference type="PANTHER" id="PTHR47534:SF3">
    <property type="entry name" value="ALCOHOL DEHYDROGENASE-LIKE C-TERMINAL DOMAIN-CONTAINING PROTEIN"/>
    <property type="match status" value="1"/>
</dbReference>
<dbReference type="KEGG" id="ngr:NAEGRDRAFT_57908"/>
<keyword evidence="1" id="KW-0560">Oxidoreductase</keyword>
<name>D2VDX9_NAEGR</name>
<dbReference type="OMA" id="CAVIRSQ"/>
<evidence type="ECO:0000313" key="3">
    <source>
        <dbReference type="Proteomes" id="UP000006671"/>
    </source>
</evidence>
<reference evidence="2 3" key="1">
    <citation type="journal article" date="2010" name="Cell">
        <title>The genome of Naegleria gruberi illuminates early eukaryotic versatility.</title>
        <authorList>
            <person name="Fritz-Laylin L.K."/>
            <person name="Prochnik S.E."/>
            <person name="Ginger M.L."/>
            <person name="Dacks J.B."/>
            <person name="Carpenter M.L."/>
            <person name="Field M.C."/>
            <person name="Kuo A."/>
            <person name="Paredez A."/>
            <person name="Chapman J."/>
            <person name="Pham J."/>
            <person name="Shu S."/>
            <person name="Neupane R."/>
            <person name="Cipriano M."/>
            <person name="Mancuso J."/>
            <person name="Tu H."/>
            <person name="Salamov A."/>
            <person name="Lindquist E."/>
            <person name="Shapiro H."/>
            <person name="Lucas S."/>
            <person name="Grigoriev I.V."/>
            <person name="Cande W.Z."/>
            <person name="Fulton C."/>
            <person name="Rokhsar D.S."/>
            <person name="Dawson S.C."/>
        </authorList>
    </citation>
    <scope>NUCLEOTIDE SEQUENCE [LARGE SCALE GENOMIC DNA]</scope>
    <source>
        <strain evidence="2 3">NEG-M</strain>
    </source>
</reference>
<dbReference type="GeneID" id="8850290"/>
<keyword evidence="3" id="KW-1185">Reference proteome</keyword>
<dbReference type="AlphaFoldDB" id="D2VDX9"/>
<dbReference type="PANTHER" id="PTHR47534">
    <property type="entry name" value="YALI0E05731P"/>
    <property type="match status" value="1"/>
</dbReference>
<evidence type="ECO:0000313" key="2">
    <source>
        <dbReference type="EMBL" id="EFC44979.1"/>
    </source>
</evidence>
<dbReference type="InterPro" id="IPR002347">
    <property type="entry name" value="SDR_fam"/>
</dbReference>
<organism evidence="3">
    <name type="scientific">Naegleria gruberi</name>
    <name type="common">Amoeba</name>
    <dbReference type="NCBI Taxonomy" id="5762"/>
    <lineage>
        <taxon>Eukaryota</taxon>
        <taxon>Discoba</taxon>
        <taxon>Heterolobosea</taxon>
        <taxon>Tetramitia</taxon>
        <taxon>Eutetramitia</taxon>
        <taxon>Vahlkampfiidae</taxon>
        <taxon>Naegleria</taxon>
    </lineage>
</organism>
<dbReference type="InterPro" id="IPR052228">
    <property type="entry name" value="Sec_Metab_Biosynth_Oxidored"/>
</dbReference>
<dbReference type="VEuPathDB" id="AmoebaDB:NAEGRDRAFT_57908"/>
<protein>
    <submittedName>
        <fullName evidence="2">FabG domain-containing protein</fullName>
    </submittedName>
</protein>
<dbReference type="Pfam" id="PF00106">
    <property type="entry name" value="adh_short"/>
    <property type="match status" value="1"/>
</dbReference>
<proteinExistence type="predicted"/>
<dbReference type="Gene3D" id="3.40.50.720">
    <property type="entry name" value="NAD(P)-binding Rossmann-like Domain"/>
    <property type="match status" value="1"/>
</dbReference>
<dbReference type="Proteomes" id="UP000006671">
    <property type="component" value="Unassembled WGS sequence"/>
</dbReference>
<dbReference type="eggNOG" id="KOG1208">
    <property type="taxonomic scope" value="Eukaryota"/>
</dbReference>
<sequence>MTTTNYYKTSNTSRSGSTKQSLCVGATSGIGKGIALKLASQNMDVSIMGRNAQAGKEIIEEMKRIFPQGKFEMIPVDASSMKDIKRVCEEYKKNHNRLDYLVLSQGISSMAGRTETKEGIDVKLALHYYGRVMFVRELQDLLRSTLTISSDVRVLTVLSAGIHGTYTNLNDLDLKEDFSLKNAADAAGFYNDLAMDQLSREEGNENISFIHQAPGFIATQWGRELPTAVRWIIRAVQKFARSTEQCAEYLFKGLTDELTKKGFHVLNQYGEPTSVTKDHNEMYRQYIWKHTLELLHKALGK</sequence>
<dbReference type="InParanoid" id="D2VDX9"/>
<dbReference type="EMBL" id="GG738865">
    <property type="protein sequence ID" value="EFC44979.1"/>
    <property type="molecule type" value="Genomic_DNA"/>
</dbReference>
<gene>
    <name evidence="2" type="ORF">NAEGRDRAFT_57908</name>
</gene>
<dbReference type="OrthoDB" id="2898509at2759"/>
<dbReference type="RefSeq" id="XP_002677723.1">
    <property type="nucleotide sequence ID" value="XM_002677677.1"/>
</dbReference>
<evidence type="ECO:0000256" key="1">
    <source>
        <dbReference type="ARBA" id="ARBA00023002"/>
    </source>
</evidence>
<dbReference type="GO" id="GO:0016491">
    <property type="term" value="F:oxidoreductase activity"/>
    <property type="evidence" value="ECO:0007669"/>
    <property type="project" value="UniProtKB-KW"/>
</dbReference>